<protein>
    <submittedName>
        <fullName evidence="1">Uncharacterized protein</fullName>
    </submittedName>
</protein>
<dbReference type="Proteomes" id="UP000535078">
    <property type="component" value="Unassembled WGS sequence"/>
</dbReference>
<keyword evidence="2" id="KW-1185">Reference proteome</keyword>
<accession>A0A7X5XUF4</accession>
<proteinExistence type="predicted"/>
<gene>
    <name evidence="1" type="ORF">GGR90_003415</name>
</gene>
<name>A0A7X5XUF4_9SPHN</name>
<comment type="caution">
    <text evidence="1">The sequence shown here is derived from an EMBL/GenBank/DDBJ whole genome shotgun (WGS) entry which is preliminary data.</text>
</comment>
<dbReference type="AlphaFoldDB" id="A0A7X5XUF4"/>
<evidence type="ECO:0000313" key="1">
    <source>
        <dbReference type="EMBL" id="NJB91213.1"/>
    </source>
</evidence>
<organism evidence="1 2">
    <name type="scientific">Sphingopyxis italica</name>
    <dbReference type="NCBI Taxonomy" id="1129133"/>
    <lineage>
        <taxon>Bacteria</taxon>
        <taxon>Pseudomonadati</taxon>
        <taxon>Pseudomonadota</taxon>
        <taxon>Alphaproteobacteria</taxon>
        <taxon>Sphingomonadales</taxon>
        <taxon>Sphingomonadaceae</taxon>
        <taxon>Sphingopyxis</taxon>
    </lineage>
</organism>
<reference evidence="1 2" key="1">
    <citation type="submission" date="2020-03" db="EMBL/GenBank/DDBJ databases">
        <title>Genomic Encyclopedia of Type Strains, Phase IV (KMG-IV): sequencing the most valuable type-strain genomes for metagenomic binning, comparative biology and taxonomic classification.</title>
        <authorList>
            <person name="Goeker M."/>
        </authorList>
    </citation>
    <scope>NUCLEOTIDE SEQUENCE [LARGE SCALE GENOMIC DNA]</scope>
    <source>
        <strain evidence="1 2">DSM 25229</strain>
    </source>
</reference>
<dbReference type="EMBL" id="JAATIT010000004">
    <property type="protein sequence ID" value="NJB91213.1"/>
    <property type="molecule type" value="Genomic_DNA"/>
</dbReference>
<sequence length="51" mass="5894">MQAVTEGDRRKEVRILLGQIQAHPERDWAEARRRIATLNKLIAAPPRPRAH</sequence>
<dbReference type="RefSeq" id="WP_167922541.1">
    <property type="nucleotide sequence ID" value="NZ_JAATIT010000004.1"/>
</dbReference>
<evidence type="ECO:0000313" key="2">
    <source>
        <dbReference type="Proteomes" id="UP000535078"/>
    </source>
</evidence>